<dbReference type="InterPro" id="IPR035472">
    <property type="entry name" value="RpiR-like_SIS"/>
</dbReference>
<name>A0A9X3WIW6_9BACI</name>
<dbReference type="GO" id="GO:0003677">
    <property type="term" value="F:DNA binding"/>
    <property type="evidence" value="ECO:0007669"/>
    <property type="project" value="UniProtKB-KW"/>
</dbReference>
<dbReference type="GO" id="GO:0003700">
    <property type="term" value="F:DNA-binding transcription factor activity"/>
    <property type="evidence" value="ECO:0007669"/>
    <property type="project" value="InterPro"/>
</dbReference>
<dbReference type="InterPro" id="IPR046348">
    <property type="entry name" value="SIS_dom_sf"/>
</dbReference>
<dbReference type="EMBL" id="JAMQJZ010000002">
    <property type="protein sequence ID" value="MDC3419418.1"/>
    <property type="molecule type" value="Genomic_DNA"/>
</dbReference>
<accession>A0A9X3WIW6</accession>
<organism evidence="6 7">
    <name type="scientific">Aquibacillus koreensis</name>
    <dbReference type="NCBI Taxonomy" id="279446"/>
    <lineage>
        <taxon>Bacteria</taxon>
        <taxon>Bacillati</taxon>
        <taxon>Bacillota</taxon>
        <taxon>Bacilli</taxon>
        <taxon>Bacillales</taxon>
        <taxon>Bacillaceae</taxon>
        <taxon>Aquibacillus</taxon>
    </lineage>
</organism>
<dbReference type="AlphaFoldDB" id="A0A9X3WIW6"/>
<feature type="domain" description="SIS" evidence="5">
    <location>
        <begin position="127"/>
        <end position="267"/>
    </location>
</feature>
<comment type="caution">
    <text evidence="6">The sequence shown here is derived from an EMBL/GenBank/DDBJ whole genome shotgun (WGS) entry which is preliminary data.</text>
</comment>
<dbReference type="GO" id="GO:0097367">
    <property type="term" value="F:carbohydrate derivative binding"/>
    <property type="evidence" value="ECO:0007669"/>
    <property type="project" value="InterPro"/>
</dbReference>
<keyword evidence="1" id="KW-0805">Transcription regulation</keyword>
<evidence type="ECO:0000259" key="4">
    <source>
        <dbReference type="PROSITE" id="PS51071"/>
    </source>
</evidence>
<protein>
    <submittedName>
        <fullName evidence="6">MurR/RpiR family transcriptional regulator</fullName>
    </submittedName>
</protein>
<dbReference type="SUPFAM" id="SSF53697">
    <property type="entry name" value="SIS domain"/>
    <property type="match status" value="1"/>
</dbReference>
<dbReference type="Gene3D" id="3.40.50.10490">
    <property type="entry name" value="Glucose-6-phosphate isomerase like protein, domain 1"/>
    <property type="match status" value="1"/>
</dbReference>
<dbReference type="Proteomes" id="UP001145072">
    <property type="component" value="Unassembled WGS sequence"/>
</dbReference>
<dbReference type="InterPro" id="IPR036388">
    <property type="entry name" value="WH-like_DNA-bd_sf"/>
</dbReference>
<dbReference type="CDD" id="cd05013">
    <property type="entry name" value="SIS_RpiR"/>
    <property type="match status" value="1"/>
</dbReference>
<dbReference type="InterPro" id="IPR047640">
    <property type="entry name" value="RpiR-like"/>
</dbReference>
<evidence type="ECO:0000313" key="7">
    <source>
        <dbReference type="Proteomes" id="UP001145072"/>
    </source>
</evidence>
<gene>
    <name evidence="6" type="ORF">NC661_03455</name>
</gene>
<dbReference type="GO" id="GO:1901135">
    <property type="term" value="P:carbohydrate derivative metabolic process"/>
    <property type="evidence" value="ECO:0007669"/>
    <property type="project" value="InterPro"/>
</dbReference>
<dbReference type="InterPro" id="IPR001347">
    <property type="entry name" value="SIS_dom"/>
</dbReference>
<keyword evidence="7" id="KW-1185">Reference proteome</keyword>
<dbReference type="InterPro" id="IPR009057">
    <property type="entry name" value="Homeodomain-like_sf"/>
</dbReference>
<evidence type="ECO:0000259" key="5">
    <source>
        <dbReference type="PROSITE" id="PS51464"/>
    </source>
</evidence>
<evidence type="ECO:0000256" key="1">
    <source>
        <dbReference type="ARBA" id="ARBA00023015"/>
    </source>
</evidence>
<keyword evidence="2" id="KW-0238">DNA-binding</keyword>
<dbReference type="RefSeq" id="WP_259869807.1">
    <property type="nucleotide sequence ID" value="NZ_JAMQJZ010000002.1"/>
</dbReference>
<dbReference type="Gene3D" id="1.10.10.10">
    <property type="entry name" value="Winged helix-like DNA-binding domain superfamily/Winged helix DNA-binding domain"/>
    <property type="match status" value="1"/>
</dbReference>
<evidence type="ECO:0000256" key="3">
    <source>
        <dbReference type="ARBA" id="ARBA00023163"/>
    </source>
</evidence>
<proteinExistence type="predicted"/>
<dbReference type="InterPro" id="IPR000281">
    <property type="entry name" value="HTH_RpiR"/>
</dbReference>
<dbReference type="PANTHER" id="PTHR30514">
    <property type="entry name" value="GLUCOKINASE"/>
    <property type="match status" value="1"/>
</dbReference>
<feature type="domain" description="HTH rpiR-type" evidence="4">
    <location>
        <begin position="7"/>
        <end position="83"/>
    </location>
</feature>
<dbReference type="PROSITE" id="PS51464">
    <property type="entry name" value="SIS"/>
    <property type="match status" value="1"/>
</dbReference>
<evidence type="ECO:0000256" key="2">
    <source>
        <dbReference type="ARBA" id="ARBA00023125"/>
    </source>
</evidence>
<sequence>MTPKGMQQCLMRIRSYYPTFSEKEKKIADYILEKPENIVHGTINQVADDLGVADSTVFRFCKRLGFKGYQAMKIILATELVEPMQDIHERILGTDNEITVVEKVFHSNMKTLEDTLKVLDEQDFASTIQAILQARKVEFFGIGGSNVIALDAYHKLIRTGLPVFAQTDTHMQHMSASQMTDQDVAVLISHTGATKDILNILEIAKENGVKTIAITSFARSQLSQAVDISLHTVSEETDFRSEALASRIAQLSIIDAIYVNVMMARKEEGKESLRKVRQAISLKRL</sequence>
<dbReference type="PROSITE" id="PS51071">
    <property type="entry name" value="HTH_RPIR"/>
    <property type="match status" value="1"/>
</dbReference>
<keyword evidence="3" id="KW-0804">Transcription</keyword>
<evidence type="ECO:0000313" key="6">
    <source>
        <dbReference type="EMBL" id="MDC3419418.1"/>
    </source>
</evidence>
<reference evidence="6" key="1">
    <citation type="submission" date="2022-06" db="EMBL/GenBank/DDBJ databases">
        <title>Aquibacillus sp. a new bacterium isolated from soil saline samples.</title>
        <authorList>
            <person name="Galisteo C."/>
            <person name="De La Haba R."/>
            <person name="Sanchez-Porro C."/>
            <person name="Ventosa A."/>
        </authorList>
    </citation>
    <scope>NUCLEOTIDE SEQUENCE</scope>
    <source>
        <strain evidence="6">JCM 12387</strain>
    </source>
</reference>
<dbReference type="PANTHER" id="PTHR30514:SF1">
    <property type="entry name" value="HTH-TYPE TRANSCRIPTIONAL REGULATOR HEXR-RELATED"/>
    <property type="match status" value="1"/>
</dbReference>
<dbReference type="SUPFAM" id="SSF46689">
    <property type="entry name" value="Homeodomain-like"/>
    <property type="match status" value="1"/>
</dbReference>
<dbReference type="Pfam" id="PF01418">
    <property type="entry name" value="HTH_6"/>
    <property type="match status" value="1"/>
</dbReference>
<dbReference type="Pfam" id="PF01380">
    <property type="entry name" value="SIS"/>
    <property type="match status" value="1"/>
</dbReference>